<sequence length="38" mass="3881">MTCTNVVNGKVCGGQMFKPGNQGGSMWLCGTCGAVKQS</sequence>
<name>A0A7Y9G7M9_9ACTN</name>
<reference evidence="1 2" key="1">
    <citation type="submission" date="2020-07" db="EMBL/GenBank/DDBJ databases">
        <title>Sequencing the genomes of 1000 actinobacteria strains.</title>
        <authorList>
            <person name="Klenk H.-P."/>
        </authorList>
    </citation>
    <scope>NUCLEOTIDE SEQUENCE [LARGE SCALE GENOMIC DNA]</scope>
    <source>
        <strain evidence="1 2">DSM 43461</strain>
    </source>
</reference>
<keyword evidence="2" id="KW-1185">Reference proteome</keyword>
<organism evidence="1 2">
    <name type="scientific">Actinomadura citrea</name>
    <dbReference type="NCBI Taxonomy" id="46158"/>
    <lineage>
        <taxon>Bacteria</taxon>
        <taxon>Bacillati</taxon>
        <taxon>Actinomycetota</taxon>
        <taxon>Actinomycetes</taxon>
        <taxon>Streptosporangiales</taxon>
        <taxon>Thermomonosporaceae</taxon>
        <taxon>Actinomadura</taxon>
    </lineage>
</organism>
<dbReference type="Proteomes" id="UP000591272">
    <property type="component" value="Unassembled WGS sequence"/>
</dbReference>
<proteinExistence type="predicted"/>
<evidence type="ECO:0000313" key="1">
    <source>
        <dbReference type="EMBL" id="NYE11433.1"/>
    </source>
</evidence>
<gene>
    <name evidence="1" type="ORF">BJ999_001729</name>
</gene>
<dbReference type="AlphaFoldDB" id="A0A7Y9G7M9"/>
<comment type="caution">
    <text evidence="1">The sequence shown here is derived from an EMBL/GenBank/DDBJ whole genome shotgun (WGS) entry which is preliminary data.</text>
</comment>
<dbReference type="EMBL" id="JACCBT010000001">
    <property type="protein sequence ID" value="NYE11433.1"/>
    <property type="molecule type" value="Genomic_DNA"/>
</dbReference>
<protein>
    <submittedName>
        <fullName evidence="1">Uncharacterized protein</fullName>
    </submittedName>
</protein>
<evidence type="ECO:0000313" key="2">
    <source>
        <dbReference type="Proteomes" id="UP000591272"/>
    </source>
</evidence>
<accession>A0A7Y9G7M9</accession>